<dbReference type="InterPro" id="IPR001087">
    <property type="entry name" value="GDSL"/>
</dbReference>
<organism evidence="5 6">
    <name type="scientific">Stephania japonica</name>
    <dbReference type="NCBI Taxonomy" id="461633"/>
    <lineage>
        <taxon>Eukaryota</taxon>
        <taxon>Viridiplantae</taxon>
        <taxon>Streptophyta</taxon>
        <taxon>Embryophyta</taxon>
        <taxon>Tracheophyta</taxon>
        <taxon>Spermatophyta</taxon>
        <taxon>Magnoliopsida</taxon>
        <taxon>Ranunculales</taxon>
        <taxon>Menispermaceae</taxon>
        <taxon>Menispermoideae</taxon>
        <taxon>Cissampelideae</taxon>
        <taxon>Stephania</taxon>
    </lineage>
</organism>
<dbReference type="InterPro" id="IPR051058">
    <property type="entry name" value="GDSL_Est/Lipase"/>
</dbReference>
<dbReference type="PANTHER" id="PTHR45648">
    <property type="entry name" value="GDSL LIPASE/ACYLHYDROLASE FAMILY PROTEIN (AFU_ORTHOLOGUE AFUA_4G14700)"/>
    <property type="match status" value="1"/>
</dbReference>
<evidence type="ECO:0008006" key="7">
    <source>
        <dbReference type="Google" id="ProtNLM"/>
    </source>
</evidence>
<dbReference type="Pfam" id="PF00657">
    <property type="entry name" value="Lipase_GDSL"/>
    <property type="match status" value="1"/>
</dbReference>
<feature type="signal peptide" evidence="4">
    <location>
        <begin position="1"/>
        <end position="25"/>
    </location>
</feature>
<name>A0AAP0PT92_9MAGN</name>
<dbReference type="Gene3D" id="3.40.50.1110">
    <property type="entry name" value="SGNH hydrolase"/>
    <property type="match status" value="1"/>
</dbReference>
<comment type="similarity">
    <text evidence="1">Belongs to the 'GDSL' lipolytic enzyme family.</text>
</comment>
<proteinExistence type="inferred from homology"/>
<feature type="chain" id="PRO_5042900653" description="GDSL esterase/lipase" evidence="4">
    <location>
        <begin position="26"/>
        <end position="362"/>
    </location>
</feature>
<keyword evidence="3" id="KW-0443">Lipid metabolism</keyword>
<dbReference type="CDD" id="cd01837">
    <property type="entry name" value="SGNH_plant_lipase_like"/>
    <property type="match status" value="1"/>
</dbReference>
<evidence type="ECO:0000256" key="4">
    <source>
        <dbReference type="SAM" id="SignalP"/>
    </source>
</evidence>
<reference evidence="5 6" key="1">
    <citation type="submission" date="2024-01" db="EMBL/GenBank/DDBJ databases">
        <title>Genome assemblies of Stephania.</title>
        <authorList>
            <person name="Yang L."/>
        </authorList>
    </citation>
    <scope>NUCLEOTIDE SEQUENCE [LARGE SCALE GENOMIC DNA]</scope>
    <source>
        <strain evidence="5">QJT</strain>
        <tissue evidence="5">Leaf</tissue>
    </source>
</reference>
<keyword evidence="4" id="KW-0732">Signal</keyword>
<protein>
    <recommendedName>
        <fullName evidence="7">GDSL esterase/lipase</fullName>
    </recommendedName>
</protein>
<evidence type="ECO:0000313" key="5">
    <source>
        <dbReference type="EMBL" id="KAK9155678.1"/>
    </source>
</evidence>
<dbReference type="AlphaFoldDB" id="A0AAP0PT92"/>
<keyword evidence="3" id="KW-0442">Lipid degradation</keyword>
<accession>A0AAP0PT92</accession>
<dbReference type="SUPFAM" id="SSF52266">
    <property type="entry name" value="SGNH hydrolase"/>
    <property type="match status" value="1"/>
</dbReference>
<evidence type="ECO:0000256" key="3">
    <source>
        <dbReference type="ARBA" id="ARBA00022963"/>
    </source>
</evidence>
<evidence type="ECO:0000256" key="2">
    <source>
        <dbReference type="ARBA" id="ARBA00022801"/>
    </source>
</evidence>
<gene>
    <name evidence="5" type="ORF">Sjap_003158</name>
</gene>
<dbReference type="InterPro" id="IPR035669">
    <property type="entry name" value="SGNH_plant_lipase-like"/>
</dbReference>
<dbReference type="GO" id="GO:0016788">
    <property type="term" value="F:hydrolase activity, acting on ester bonds"/>
    <property type="evidence" value="ECO:0007669"/>
    <property type="project" value="InterPro"/>
</dbReference>
<evidence type="ECO:0000256" key="1">
    <source>
        <dbReference type="ARBA" id="ARBA00008668"/>
    </source>
</evidence>
<dbReference type="PANTHER" id="PTHR45648:SF106">
    <property type="entry name" value="ANTHER-SPECIFIC PROLINE-RICH PROTEIN APG"/>
    <property type="match status" value="1"/>
</dbReference>
<dbReference type="GO" id="GO:0016042">
    <property type="term" value="P:lipid catabolic process"/>
    <property type="evidence" value="ECO:0007669"/>
    <property type="project" value="UniProtKB-KW"/>
</dbReference>
<comment type="caution">
    <text evidence="5">The sequence shown here is derived from an EMBL/GenBank/DDBJ whole genome shotgun (WGS) entry which is preliminary data.</text>
</comment>
<keyword evidence="6" id="KW-1185">Reference proteome</keyword>
<evidence type="ECO:0000313" key="6">
    <source>
        <dbReference type="Proteomes" id="UP001417504"/>
    </source>
</evidence>
<dbReference type="EMBL" id="JBBNAE010000001">
    <property type="protein sequence ID" value="KAK9155678.1"/>
    <property type="molecule type" value="Genomic_DNA"/>
</dbReference>
<keyword evidence="2" id="KW-0378">Hydrolase</keyword>
<dbReference type="InterPro" id="IPR036514">
    <property type="entry name" value="SGNH_hydro_sf"/>
</dbReference>
<sequence length="362" mass="39724">MSQPLYVLCCFFSFSLLFITTISQAVPAAYVFGDSLVDVGNNNYLPLSLAKANFPHNGVDYPGSKPTGRFSNGKNAADFIALKLGIPTSPPYLSLIAAPHKGEAYLKGVSFASGGAGILDETSVGFLRRSITFNQQIEYFSIVQGELVQQLGNEAARDYLSKSLFVIVIGSNDILGYFDPSPTAPPKSNPQQFVNSLTLSLTGQLKKIYDLGARKFFVAGVTAIGCCPSQRNQNKTGGCNEEANYWSAKLSEGVKYILQRMQSELKDMKYSYSDTFGILLQFIQKPSNYGFVEVASACCGLGKNNAEIPCLPISQYCPNRRDHVFWDLYHPTEAAYSIFADIIFDGPKQFVFPVNVKQLITM</sequence>
<dbReference type="Proteomes" id="UP001417504">
    <property type="component" value="Unassembled WGS sequence"/>
</dbReference>